<protein>
    <submittedName>
        <fullName evidence="5">Glycoside hydrolase family 28 protein</fullName>
    </submittedName>
</protein>
<evidence type="ECO:0000256" key="4">
    <source>
        <dbReference type="RuleBase" id="RU361169"/>
    </source>
</evidence>
<keyword evidence="6" id="KW-1185">Reference proteome</keyword>
<evidence type="ECO:0000256" key="3">
    <source>
        <dbReference type="ARBA" id="ARBA00023295"/>
    </source>
</evidence>
<dbReference type="SMART" id="SM00710">
    <property type="entry name" value="PbH1"/>
    <property type="match status" value="5"/>
</dbReference>
<keyword evidence="3 4" id="KW-0326">Glycosidase</keyword>
<comment type="caution">
    <text evidence="5">The sequence shown here is derived from an EMBL/GenBank/DDBJ whole genome shotgun (WGS) entry which is preliminary data.</text>
</comment>
<dbReference type="PANTHER" id="PTHR31339">
    <property type="entry name" value="PECTIN LYASE-RELATED"/>
    <property type="match status" value="1"/>
</dbReference>
<evidence type="ECO:0000256" key="2">
    <source>
        <dbReference type="ARBA" id="ARBA00022801"/>
    </source>
</evidence>
<accession>A0ABR9CLI1</accession>
<gene>
    <name evidence="5" type="ORF">IG616_06445</name>
</gene>
<dbReference type="InterPro" id="IPR000743">
    <property type="entry name" value="Glyco_hydro_28"/>
</dbReference>
<dbReference type="PANTHER" id="PTHR31339:SF9">
    <property type="entry name" value="PLASMIN AND FIBRONECTIN-BINDING PROTEIN A"/>
    <property type="match status" value="1"/>
</dbReference>
<dbReference type="SUPFAM" id="SSF51126">
    <property type="entry name" value="Pectin lyase-like"/>
    <property type="match status" value="1"/>
</dbReference>
<dbReference type="PROSITE" id="PS00502">
    <property type="entry name" value="POLYGALACTURONASE"/>
    <property type="match status" value="1"/>
</dbReference>
<name>A0ABR9CLI1_9HYPH</name>
<dbReference type="EMBL" id="JACYXI010000003">
    <property type="protein sequence ID" value="MBD8891176.1"/>
    <property type="molecule type" value="Genomic_DNA"/>
</dbReference>
<reference evidence="6" key="1">
    <citation type="submission" date="2020-09" db="EMBL/GenBank/DDBJ databases">
        <title>The genome sequence of strain Labrenzia suaedae 4C16A.</title>
        <authorList>
            <person name="Liu Y."/>
        </authorList>
    </citation>
    <scope>NUCLEOTIDE SEQUENCE [LARGE SCALE GENOMIC DNA]</scope>
    <source>
        <strain evidence="6">4C16A</strain>
    </source>
</reference>
<comment type="similarity">
    <text evidence="1 4">Belongs to the glycosyl hydrolase 28 family.</text>
</comment>
<keyword evidence="2 4" id="KW-0378">Hydrolase</keyword>
<dbReference type="InterPro" id="IPR011050">
    <property type="entry name" value="Pectin_lyase_fold/virulence"/>
</dbReference>
<dbReference type="InterPro" id="IPR051801">
    <property type="entry name" value="GH28_Enzymes"/>
</dbReference>
<evidence type="ECO:0000313" key="6">
    <source>
        <dbReference type="Proteomes" id="UP000632063"/>
    </source>
</evidence>
<evidence type="ECO:0000256" key="1">
    <source>
        <dbReference type="ARBA" id="ARBA00008834"/>
    </source>
</evidence>
<reference evidence="5 6" key="2">
    <citation type="journal article" date="2021" name="Int. J. Syst. Evol. Microbiol.">
        <title>Roseibium litorale sp. nov., isolated from a tidal flat sediment and proposal for the reclassification of Labrenzia polysiphoniae as Roseibium polysiphoniae comb. nov.</title>
        <authorList>
            <person name="Liu Y."/>
            <person name="Pei T."/>
            <person name="Du J."/>
            <person name="Chao M."/>
            <person name="Deng M.R."/>
            <person name="Zhu H."/>
        </authorList>
    </citation>
    <scope>NUCLEOTIDE SEQUENCE [LARGE SCALE GENOMIC DNA]</scope>
    <source>
        <strain evidence="5 6">4C16A</strain>
    </source>
</reference>
<dbReference type="RefSeq" id="WP_192147323.1">
    <property type="nucleotide sequence ID" value="NZ_JACYXI010000003.1"/>
</dbReference>
<evidence type="ECO:0000313" key="5">
    <source>
        <dbReference type="EMBL" id="MBD8891176.1"/>
    </source>
</evidence>
<dbReference type="GO" id="GO:0016787">
    <property type="term" value="F:hydrolase activity"/>
    <property type="evidence" value="ECO:0007669"/>
    <property type="project" value="UniProtKB-KW"/>
</dbReference>
<dbReference type="Gene3D" id="2.160.20.10">
    <property type="entry name" value="Single-stranded right-handed beta-helix, Pectin lyase-like"/>
    <property type="match status" value="1"/>
</dbReference>
<organism evidence="5 6">
    <name type="scientific">Roseibium litorale</name>
    <dbReference type="NCBI Taxonomy" id="2803841"/>
    <lineage>
        <taxon>Bacteria</taxon>
        <taxon>Pseudomonadati</taxon>
        <taxon>Pseudomonadota</taxon>
        <taxon>Alphaproteobacteria</taxon>
        <taxon>Hyphomicrobiales</taxon>
        <taxon>Stappiaceae</taxon>
        <taxon>Roseibium</taxon>
    </lineage>
</organism>
<sequence length="507" mass="54316">MSQPQIRLSAAGARSAAIVLAMPEAKYHLKNPVDWSLSSQRGNVRLGQTDKSMVCLHDLEPGTRYRFEAEGELLEFRTRPCAGAVRLDQFGASTGAEDNRDAFACAIAAVLHGGTLIVPRGTWKTGPIQLKSAMTLYLEDGAVIAAIGDRTDWPILEAQDANGKMLGSWEGLPARCYAGVVNAVGAEDLSITGPGVIDGGGDRGDWWSWPKETREGARRPRLMHLIGCEDVLLLGLTICNSPSWTVHPQGCRRLTAVGLHISNPPDSPNTDGFDPESCTEVLIEGVRFSVGDDCIAIKSGKRAPSQFCHLSPTRGVTVRHCLMERGHGGVVLGSEMSGGIHDVLVEDCEMVDTDRGLRIKTRRGRGGTVSGVTFRRVDMDGVHAALTANAFYFCDPDGHDGWVQNRAHAPVDVTTPLIRDILVEDVNLRNVSIAAGAFLGLPEAPITGVKIRGLTVTYAPDAQASVPVMADGVRNMRHMPLVVENAELVCETTGSGPHLHVCEGVSS</sequence>
<proteinExistence type="inferred from homology"/>
<dbReference type="InterPro" id="IPR012334">
    <property type="entry name" value="Pectin_lyas_fold"/>
</dbReference>
<dbReference type="InterPro" id="IPR006626">
    <property type="entry name" value="PbH1"/>
</dbReference>
<dbReference type="Pfam" id="PF00295">
    <property type="entry name" value="Glyco_hydro_28"/>
    <property type="match status" value="1"/>
</dbReference>
<dbReference type="Proteomes" id="UP000632063">
    <property type="component" value="Unassembled WGS sequence"/>
</dbReference>